<keyword evidence="4" id="KW-1185">Reference proteome</keyword>
<dbReference type="Proteomes" id="UP000315700">
    <property type="component" value="Chromosome"/>
</dbReference>
<proteinExistence type="predicted"/>
<dbReference type="InterPro" id="IPR013022">
    <property type="entry name" value="Xyl_isomerase-like_TIM-brl"/>
</dbReference>
<dbReference type="AlphaFoldDB" id="A0A517SF28"/>
<dbReference type="OrthoDB" id="9814946at2"/>
<dbReference type="InterPro" id="IPR036237">
    <property type="entry name" value="Xyl_isomerase-like_sf"/>
</dbReference>
<feature type="domain" description="Xylose isomerase-like TIM barrel" evidence="2">
    <location>
        <begin position="67"/>
        <end position="305"/>
    </location>
</feature>
<dbReference type="PANTHER" id="PTHR12110:SF48">
    <property type="entry name" value="BLL3656 PROTEIN"/>
    <property type="match status" value="1"/>
</dbReference>
<dbReference type="EMBL" id="CP036271">
    <property type="protein sequence ID" value="QDT54690.1"/>
    <property type="molecule type" value="Genomic_DNA"/>
</dbReference>
<dbReference type="InterPro" id="IPR050312">
    <property type="entry name" value="IolE/XylAMocC-like"/>
</dbReference>
<protein>
    <submittedName>
        <fullName evidence="3">Inosose isomerase</fullName>
        <ecNumber evidence="3">5.3.99.-</ecNumber>
    </submittedName>
</protein>
<evidence type="ECO:0000313" key="3">
    <source>
        <dbReference type="EMBL" id="QDT54690.1"/>
    </source>
</evidence>
<feature type="signal peptide" evidence="1">
    <location>
        <begin position="1"/>
        <end position="37"/>
    </location>
</feature>
<dbReference type="PANTHER" id="PTHR12110">
    <property type="entry name" value="HYDROXYPYRUVATE ISOMERASE"/>
    <property type="match status" value="1"/>
</dbReference>
<dbReference type="InterPro" id="IPR006311">
    <property type="entry name" value="TAT_signal"/>
</dbReference>
<keyword evidence="3" id="KW-0413">Isomerase</keyword>
<dbReference type="PROSITE" id="PS51318">
    <property type="entry name" value="TAT"/>
    <property type="match status" value="1"/>
</dbReference>
<dbReference type="RefSeq" id="WP_145030529.1">
    <property type="nucleotide sequence ID" value="NZ_CP036271.1"/>
</dbReference>
<dbReference type="InParanoid" id="A0A517SF28"/>
<dbReference type="EC" id="5.3.99.-" evidence="3"/>
<sequence length="324" mass="34807" precursor="true">MSAPLDSRSDLSRRDWIKIAGLAASSLSLGTAMPAAAAPSSTPYGPFRFCLNMSTIRGQKLTLEQEIDLAAKAGYSGIEPWINEIENAVSRGVSLGELRKRIDDAGLRVESAIGFAKWLVNDDAERAKGLEQLKRDMEMVKALGGAYIAAPPSGMQNADAALVDVVTAGERYRAALEVGDAAGVTPMVEVWGFSRNLSRLGDSVGCALESAHPKACVLTDVYHIHKGGSDSRSLRMLSGKALPVMHMNDYPDRPRKDLSDADRVYPGDGVAPLTEILRILRDVGFNGSLSLELFNRDYWKQDAMVVAKTGLEKMQAAVAKALAG</sequence>
<evidence type="ECO:0000313" key="4">
    <source>
        <dbReference type="Proteomes" id="UP000315700"/>
    </source>
</evidence>
<dbReference type="GO" id="GO:0016853">
    <property type="term" value="F:isomerase activity"/>
    <property type="evidence" value="ECO:0007669"/>
    <property type="project" value="UniProtKB-KW"/>
</dbReference>
<dbReference type="SUPFAM" id="SSF51658">
    <property type="entry name" value="Xylose isomerase-like"/>
    <property type="match status" value="1"/>
</dbReference>
<gene>
    <name evidence="3" type="primary">iolI</name>
    <name evidence="3" type="ORF">Pan44_27250</name>
</gene>
<keyword evidence="1" id="KW-0732">Signal</keyword>
<evidence type="ECO:0000256" key="1">
    <source>
        <dbReference type="SAM" id="SignalP"/>
    </source>
</evidence>
<dbReference type="Pfam" id="PF01261">
    <property type="entry name" value="AP_endonuc_2"/>
    <property type="match status" value="1"/>
</dbReference>
<accession>A0A517SF28</accession>
<evidence type="ECO:0000259" key="2">
    <source>
        <dbReference type="Pfam" id="PF01261"/>
    </source>
</evidence>
<reference evidence="3 4" key="1">
    <citation type="submission" date="2019-02" db="EMBL/GenBank/DDBJ databases">
        <title>Deep-cultivation of Planctomycetes and their phenomic and genomic characterization uncovers novel biology.</title>
        <authorList>
            <person name="Wiegand S."/>
            <person name="Jogler M."/>
            <person name="Boedeker C."/>
            <person name="Pinto D."/>
            <person name="Vollmers J."/>
            <person name="Rivas-Marin E."/>
            <person name="Kohn T."/>
            <person name="Peeters S.H."/>
            <person name="Heuer A."/>
            <person name="Rast P."/>
            <person name="Oberbeckmann S."/>
            <person name="Bunk B."/>
            <person name="Jeske O."/>
            <person name="Meyerdierks A."/>
            <person name="Storesund J.E."/>
            <person name="Kallscheuer N."/>
            <person name="Luecker S."/>
            <person name="Lage O.M."/>
            <person name="Pohl T."/>
            <person name="Merkel B.J."/>
            <person name="Hornburger P."/>
            <person name="Mueller R.-W."/>
            <person name="Bruemmer F."/>
            <person name="Labrenz M."/>
            <person name="Spormann A.M."/>
            <person name="Op den Camp H."/>
            <person name="Overmann J."/>
            <person name="Amann R."/>
            <person name="Jetten M.S.M."/>
            <person name="Mascher T."/>
            <person name="Medema M.H."/>
            <person name="Devos D.P."/>
            <person name="Kaster A.-K."/>
            <person name="Ovreas L."/>
            <person name="Rohde M."/>
            <person name="Galperin M.Y."/>
            <person name="Jogler C."/>
        </authorList>
    </citation>
    <scope>NUCLEOTIDE SEQUENCE [LARGE SCALE GENOMIC DNA]</scope>
    <source>
        <strain evidence="3 4">Pan44</strain>
    </source>
</reference>
<feature type="chain" id="PRO_5021952575" evidence="1">
    <location>
        <begin position="38"/>
        <end position="324"/>
    </location>
</feature>
<name>A0A517SF28_9PLAN</name>
<dbReference type="Gene3D" id="3.20.20.150">
    <property type="entry name" value="Divalent-metal-dependent TIM barrel enzymes"/>
    <property type="match status" value="1"/>
</dbReference>
<dbReference type="KEGG" id="ccos:Pan44_27250"/>
<organism evidence="3 4">
    <name type="scientific">Caulifigura coniformis</name>
    <dbReference type="NCBI Taxonomy" id="2527983"/>
    <lineage>
        <taxon>Bacteria</taxon>
        <taxon>Pseudomonadati</taxon>
        <taxon>Planctomycetota</taxon>
        <taxon>Planctomycetia</taxon>
        <taxon>Planctomycetales</taxon>
        <taxon>Planctomycetaceae</taxon>
        <taxon>Caulifigura</taxon>
    </lineage>
</organism>